<evidence type="ECO:0000313" key="2">
    <source>
        <dbReference type="EMBL" id="EET43098.1"/>
    </source>
</evidence>
<reference evidence="2" key="1">
    <citation type="submission" date="2009-07" db="EMBL/GenBank/DDBJ databases">
        <authorList>
            <person name="Weinstock G."/>
            <person name="Sodergren E."/>
            <person name="Clifton S."/>
            <person name="Fulton L."/>
            <person name="Fulton B."/>
            <person name="Courtney L."/>
            <person name="Fronick C."/>
            <person name="Harrison M."/>
            <person name="Strong C."/>
            <person name="Farmer C."/>
            <person name="Delahaunty K."/>
            <person name="Markovic C."/>
            <person name="Hall O."/>
            <person name="Minx P."/>
            <person name="Tomlinson C."/>
            <person name="Mitreva M."/>
            <person name="Nelson J."/>
            <person name="Hou S."/>
            <person name="Wollam A."/>
            <person name="Pepin K.H."/>
            <person name="Johnson M."/>
            <person name="Bhonagiri V."/>
            <person name="Nash W.E."/>
            <person name="Warren W."/>
            <person name="Chinwalla A."/>
            <person name="Mardis E.R."/>
            <person name="Wilson R.K."/>
        </authorList>
    </citation>
    <scope>NUCLEOTIDE SEQUENCE [LARGE SCALE GENOMIC DNA]</scope>
    <source>
        <strain evidence="2">ATCC 29256</strain>
    </source>
</reference>
<evidence type="ECO:0000313" key="3">
    <source>
        <dbReference type="Proteomes" id="UP000005365"/>
    </source>
</evidence>
<name>C6M9D0_NEISI</name>
<feature type="compositionally biased region" description="Polar residues" evidence="1">
    <location>
        <begin position="15"/>
        <end position="27"/>
    </location>
</feature>
<evidence type="ECO:0000256" key="1">
    <source>
        <dbReference type="SAM" id="MobiDB-lite"/>
    </source>
</evidence>
<gene>
    <name evidence="2" type="ORF">NEISICOT_03155</name>
</gene>
<dbReference type="Proteomes" id="UP000005365">
    <property type="component" value="Unassembled WGS sequence"/>
</dbReference>
<accession>C6M9D0</accession>
<sequence>MKQKSSEISDRLRTLPSQTNVSSQAEPIQMPTNRYFIKHAKRPDSVIRSVFLFHYITNRPRLQCKPSSNHH</sequence>
<keyword evidence="3" id="KW-1185">Reference proteome</keyword>
<comment type="caution">
    <text evidence="2">The sequence shown here is derived from an EMBL/GenBank/DDBJ whole genome shotgun (WGS) entry which is preliminary data.</text>
</comment>
<feature type="region of interest" description="Disordered" evidence="1">
    <location>
        <begin position="1"/>
        <end position="27"/>
    </location>
</feature>
<dbReference type="EMBL" id="ACKO02000027">
    <property type="protein sequence ID" value="EET43098.1"/>
    <property type="molecule type" value="Genomic_DNA"/>
</dbReference>
<dbReference type="AlphaFoldDB" id="C6M9D0"/>
<proteinExistence type="predicted"/>
<protein>
    <submittedName>
        <fullName evidence="2">Uncharacterized protein</fullName>
    </submittedName>
</protein>
<organism evidence="2 3">
    <name type="scientific">Neisseria sicca ATCC 29256</name>
    <dbReference type="NCBI Taxonomy" id="547045"/>
    <lineage>
        <taxon>Bacteria</taxon>
        <taxon>Pseudomonadati</taxon>
        <taxon>Pseudomonadota</taxon>
        <taxon>Betaproteobacteria</taxon>
        <taxon>Neisseriales</taxon>
        <taxon>Neisseriaceae</taxon>
        <taxon>Neisseria</taxon>
    </lineage>
</organism>
<feature type="compositionally biased region" description="Basic and acidic residues" evidence="1">
    <location>
        <begin position="1"/>
        <end position="13"/>
    </location>
</feature>